<organism evidence="6 7">
    <name type="scientific">Capsella rubella</name>
    <dbReference type="NCBI Taxonomy" id="81985"/>
    <lineage>
        <taxon>Eukaryota</taxon>
        <taxon>Viridiplantae</taxon>
        <taxon>Streptophyta</taxon>
        <taxon>Embryophyta</taxon>
        <taxon>Tracheophyta</taxon>
        <taxon>Spermatophyta</taxon>
        <taxon>Magnoliopsida</taxon>
        <taxon>eudicotyledons</taxon>
        <taxon>Gunneridae</taxon>
        <taxon>Pentapetalae</taxon>
        <taxon>rosids</taxon>
        <taxon>malvids</taxon>
        <taxon>Brassicales</taxon>
        <taxon>Brassicaceae</taxon>
        <taxon>Camelineae</taxon>
        <taxon>Capsella</taxon>
    </lineage>
</organism>
<keyword evidence="4" id="KW-0611">Plant defense</keyword>
<evidence type="ECO:0000256" key="3">
    <source>
        <dbReference type="ARBA" id="ARBA00022577"/>
    </source>
</evidence>
<evidence type="ECO:0000256" key="5">
    <source>
        <dbReference type="ARBA" id="ARBA00023157"/>
    </source>
</evidence>
<dbReference type="GO" id="GO:0050832">
    <property type="term" value="P:defense response to fungus"/>
    <property type="evidence" value="ECO:0007669"/>
    <property type="project" value="UniProtKB-KW"/>
</dbReference>
<evidence type="ECO:0000256" key="1">
    <source>
        <dbReference type="ARBA" id="ARBA00006722"/>
    </source>
</evidence>
<keyword evidence="7" id="KW-1185">Reference proteome</keyword>
<keyword evidence="3" id="KW-0295">Fungicide</keyword>
<keyword evidence="2" id="KW-0929">Antimicrobial</keyword>
<evidence type="ECO:0000313" key="6">
    <source>
        <dbReference type="EMBL" id="EOA32150.1"/>
    </source>
</evidence>
<dbReference type="GO" id="GO:0031640">
    <property type="term" value="P:killing of cells of another organism"/>
    <property type="evidence" value="ECO:0007669"/>
    <property type="project" value="UniProtKB-KW"/>
</dbReference>
<sequence length="66" mass="7125">KLIGYLLYITVSCTMVNVQCVLPLPVGSSGICVPKDCKSLCHKKHKGGGRCTPEEKNECLCLVCRG</sequence>
<keyword evidence="5" id="KW-1015">Disulfide bond</keyword>
<dbReference type="Pfam" id="PF07333">
    <property type="entry name" value="SLR1-BP"/>
    <property type="match status" value="1"/>
</dbReference>
<reference evidence="7" key="1">
    <citation type="journal article" date="2013" name="Nat. Genet.">
        <title>The Capsella rubella genome and the genomic consequences of rapid mating system evolution.</title>
        <authorList>
            <person name="Slotte T."/>
            <person name="Hazzouri K.M."/>
            <person name="Agren J.A."/>
            <person name="Koenig D."/>
            <person name="Maumus F."/>
            <person name="Guo Y.L."/>
            <person name="Steige K."/>
            <person name="Platts A.E."/>
            <person name="Escobar J.S."/>
            <person name="Newman L.K."/>
            <person name="Wang W."/>
            <person name="Mandakova T."/>
            <person name="Vello E."/>
            <person name="Smith L.M."/>
            <person name="Henz S.R."/>
            <person name="Steffen J."/>
            <person name="Takuno S."/>
            <person name="Brandvain Y."/>
            <person name="Coop G."/>
            <person name="Andolfatto P."/>
            <person name="Hu T.T."/>
            <person name="Blanchette M."/>
            <person name="Clark R.M."/>
            <person name="Quesneville H."/>
            <person name="Nordborg M."/>
            <person name="Gaut B.S."/>
            <person name="Lysak M.A."/>
            <person name="Jenkins J."/>
            <person name="Grimwood J."/>
            <person name="Chapman J."/>
            <person name="Prochnik S."/>
            <person name="Shu S."/>
            <person name="Rokhsar D."/>
            <person name="Schmutz J."/>
            <person name="Weigel D."/>
            <person name="Wright S.I."/>
        </authorList>
    </citation>
    <scope>NUCLEOTIDE SEQUENCE [LARGE SCALE GENOMIC DNA]</scope>
    <source>
        <strain evidence="7">cv. Monte Gargano</strain>
    </source>
</reference>
<protein>
    <submittedName>
        <fullName evidence="6">Uncharacterized protein</fullName>
    </submittedName>
</protein>
<feature type="non-terminal residue" evidence="6">
    <location>
        <position position="1"/>
    </location>
</feature>
<name>R0I2L3_9BRAS</name>
<dbReference type="InterPro" id="IPR010851">
    <property type="entry name" value="DEFL"/>
</dbReference>
<evidence type="ECO:0000256" key="2">
    <source>
        <dbReference type="ARBA" id="ARBA00022529"/>
    </source>
</evidence>
<dbReference type="AlphaFoldDB" id="R0I2L3"/>
<dbReference type="Proteomes" id="UP000029121">
    <property type="component" value="Unassembled WGS sequence"/>
</dbReference>
<comment type="similarity">
    <text evidence="1">Belongs to the DEFL family.</text>
</comment>
<accession>R0I2L3</accession>
<proteinExistence type="inferred from homology"/>
<evidence type="ECO:0000313" key="7">
    <source>
        <dbReference type="Proteomes" id="UP000029121"/>
    </source>
</evidence>
<evidence type="ECO:0000256" key="4">
    <source>
        <dbReference type="ARBA" id="ARBA00022821"/>
    </source>
</evidence>
<gene>
    <name evidence="6" type="ORF">CARUB_v10015401mg</name>
</gene>
<dbReference type="EMBL" id="KB870807">
    <property type="protein sequence ID" value="EOA32150.1"/>
    <property type="molecule type" value="Genomic_DNA"/>
</dbReference>